<evidence type="ECO:0000313" key="5">
    <source>
        <dbReference type="EMBL" id="ATE55075.1"/>
    </source>
</evidence>
<accession>A0A290Z7W1</accession>
<keyword evidence="3" id="KW-0274">FAD</keyword>
<dbReference type="InterPro" id="IPR051209">
    <property type="entry name" value="FAD-bind_Monooxygenase_sf"/>
</dbReference>
<keyword evidence="5" id="KW-0503">Monooxygenase</keyword>
<proteinExistence type="inferred from homology"/>
<dbReference type="KEGG" id="apre:CNX65_18760"/>
<comment type="similarity">
    <text evidence="1">Belongs to the FAD-binding monooxygenase family.</text>
</comment>
<gene>
    <name evidence="5" type="ORF">CNX65_18760</name>
</gene>
<reference evidence="5" key="1">
    <citation type="submission" date="2017-09" db="EMBL/GenBank/DDBJ databases">
        <title>Complete Genome Sequence of ansamitocin-producing Bacterium Actinosynnema pretiosum X47.</title>
        <authorList>
            <person name="Cao G."/>
            <person name="Zong G."/>
            <person name="Zhong C."/>
            <person name="Fu J."/>
        </authorList>
    </citation>
    <scope>NUCLEOTIDE SEQUENCE [LARGE SCALE GENOMIC DNA]</scope>
    <source>
        <strain evidence="5">X47</strain>
    </source>
</reference>
<dbReference type="GO" id="GO:0050661">
    <property type="term" value="F:NADP binding"/>
    <property type="evidence" value="ECO:0007669"/>
    <property type="project" value="InterPro"/>
</dbReference>
<dbReference type="Pfam" id="PF00743">
    <property type="entry name" value="FMO-like"/>
    <property type="match status" value="1"/>
</dbReference>
<evidence type="ECO:0000256" key="1">
    <source>
        <dbReference type="ARBA" id="ARBA00010139"/>
    </source>
</evidence>
<evidence type="ECO:0000256" key="4">
    <source>
        <dbReference type="ARBA" id="ARBA00023002"/>
    </source>
</evidence>
<dbReference type="PANTHER" id="PTHR42877">
    <property type="entry name" value="L-ORNITHINE N(5)-MONOOXYGENASE-RELATED"/>
    <property type="match status" value="1"/>
</dbReference>
<dbReference type="Gene3D" id="3.50.50.60">
    <property type="entry name" value="FAD/NAD(P)-binding domain"/>
    <property type="match status" value="2"/>
</dbReference>
<dbReference type="SUPFAM" id="SSF51905">
    <property type="entry name" value="FAD/NAD(P)-binding domain"/>
    <property type="match status" value="2"/>
</dbReference>
<evidence type="ECO:0000256" key="3">
    <source>
        <dbReference type="ARBA" id="ARBA00022827"/>
    </source>
</evidence>
<keyword evidence="6" id="KW-1185">Reference proteome</keyword>
<sequence>MDNGVDVVVIGAGFAGIGMAASALRAGFSALVLEKARDVGGVWRDNTYPGAACDVPSSLYSFSFAPEPGWPRRYSGQADIHAYLRRVAAETGVLPRVRFGAEVVSADYDEPAARWRVTLADGREHVARFLVTAVGQLSRPAVPDLPGAADFPGRVFHSSRWDHGLDLTGLRVAVVGTGASAIQFVPEIREVAARVTVFQRTPPHVIPKPDRAYTRRRTALHRAFPPAQAVGRATTWVAGEFLTAAITAVPAFGKAVEAAFHLHLRRQVPDPALRAALVPDHPVGCRRVLFSNTWYPALTSDNVDLVTSPAAAFTPRGLRSADGVEHPVDVVVHGTGFAATEFLAPMRIRGREGAELADRWRDGARAHLGLTVPGFPNLFVLYGPNTNLGGNSILQMIEPQVGYVTALLERMRAHGLTGAEVRPEVADAFDREVQDRLGRTAWARCRSWYRVEGGRIVSNWPGQVWEYRRRTARPDPRHFRFTRP</sequence>
<dbReference type="RefSeq" id="WP_096494830.1">
    <property type="nucleotide sequence ID" value="NZ_CP023445.1"/>
</dbReference>
<organism evidence="5 6">
    <name type="scientific">Actinosynnema pretiosum</name>
    <dbReference type="NCBI Taxonomy" id="42197"/>
    <lineage>
        <taxon>Bacteria</taxon>
        <taxon>Bacillati</taxon>
        <taxon>Actinomycetota</taxon>
        <taxon>Actinomycetes</taxon>
        <taxon>Pseudonocardiales</taxon>
        <taxon>Pseudonocardiaceae</taxon>
        <taxon>Actinosynnema</taxon>
    </lineage>
</organism>
<keyword evidence="4" id="KW-0560">Oxidoreductase</keyword>
<dbReference type="InterPro" id="IPR036188">
    <property type="entry name" value="FAD/NAD-bd_sf"/>
</dbReference>
<protein>
    <submittedName>
        <fullName evidence="5">4-hydroxyacetophenone monooxygenase</fullName>
    </submittedName>
</protein>
<dbReference type="EMBL" id="CP023445">
    <property type="protein sequence ID" value="ATE55075.1"/>
    <property type="molecule type" value="Genomic_DNA"/>
</dbReference>
<evidence type="ECO:0000256" key="2">
    <source>
        <dbReference type="ARBA" id="ARBA00022630"/>
    </source>
</evidence>
<keyword evidence="2" id="KW-0285">Flavoprotein</keyword>
<dbReference type="AlphaFoldDB" id="A0A290Z7W1"/>
<dbReference type="GO" id="GO:0004499">
    <property type="term" value="F:N,N-dimethylaniline monooxygenase activity"/>
    <property type="evidence" value="ECO:0007669"/>
    <property type="project" value="InterPro"/>
</dbReference>
<evidence type="ECO:0000313" key="6">
    <source>
        <dbReference type="Proteomes" id="UP000218505"/>
    </source>
</evidence>
<dbReference type="PRINTS" id="PR00411">
    <property type="entry name" value="PNDRDTASEI"/>
</dbReference>
<dbReference type="PANTHER" id="PTHR42877:SF4">
    <property type="entry name" value="FAD_NAD(P)-BINDING DOMAIN-CONTAINING PROTEIN-RELATED"/>
    <property type="match status" value="1"/>
</dbReference>
<name>A0A290Z7W1_9PSEU</name>
<dbReference type="InterPro" id="IPR020946">
    <property type="entry name" value="Flavin_mOase-like"/>
</dbReference>
<dbReference type="Proteomes" id="UP000218505">
    <property type="component" value="Chromosome"/>
</dbReference>
<dbReference type="GO" id="GO:0050660">
    <property type="term" value="F:flavin adenine dinucleotide binding"/>
    <property type="evidence" value="ECO:0007669"/>
    <property type="project" value="InterPro"/>
</dbReference>